<dbReference type="GO" id="GO:0061343">
    <property type="term" value="P:cell adhesion involved in heart morphogenesis"/>
    <property type="evidence" value="ECO:0007669"/>
    <property type="project" value="TreeGrafter"/>
</dbReference>
<dbReference type="OrthoDB" id="7555138at2759"/>
<protein>
    <submittedName>
        <fullName evidence="4">Endo/exonuclease/phosphatase domain-containing protein</fullName>
    </submittedName>
</protein>
<organism evidence="4">
    <name type="scientific">Schistocephalus solidus</name>
    <name type="common">Tapeworm</name>
    <dbReference type="NCBI Taxonomy" id="70667"/>
    <lineage>
        <taxon>Eukaryota</taxon>
        <taxon>Metazoa</taxon>
        <taxon>Spiralia</taxon>
        <taxon>Lophotrochozoa</taxon>
        <taxon>Platyhelminthes</taxon>
        <taxon>Cestoda</taxon>
        <taxon>Eucestoda</taxon>
        <taxon>Diphyllobothriidea</taxon>
        <taxon>Diphyllobothriidae</taxon>
        <taxon>Schistocephalus</taxon>
    </lineage>
</organism>
<sequence>MINASLLSSEHLRCLEEMTGKAAEITAAWSERKRSGLLISNLKTGSLKKRPPNIPSEADELLLNFFNEVASHQEVLIAGDFNAPTEDWVNLKVGGVLTSFSSNLMDLNLDQPLVQVNIPTRFIENQRANYLDLIFTEDFSNIDRVYSFAPLNADILLEYILFPELLVEQELQNLKEAKSSGPDELPAKFLKELAGELFKPLANIFNLSL</sequence>
<evidence type="ECO:0000313" key="4">
    <source>
        <dbReference type="WBParaSite" id="SSLN_0000056601-mRNA-1"/>
    </source>
</evidence>
<dbReference type="GO" id="GO:0007508">
    <property type="term" value="P:larval heart development"/>
    <property type="evidence" value="ECO:0007669"/>
    <property type="project" value="TreeGrafter"/>
</dbReference>
<dbReference type="EMBL" id="UYSU01000421">
    <property type="protein sequence ID" value="VDL85767.1"/>
    <property type="molecule type" value="Genomic_DNA"/>
</dbReference>
<dbReference type="InterPro" id="IPR036691">
    <property type="entry name" value="Endo/exonu/phosph_ase_sf"/>
</dbReference>
<dbReference type="PANTHER" id="PTHR33395">
    <property type="entry name" value="TRANSCRIPTASE, PUTATIVE-RELATED-RELATED"/>
    <property type="match status" value="1"/>
</dbReference>
<dbReference type="Proteomes" id="UP000275846">
    <property type="component" value="Unassembled WGS sequence"/>
</dbReference>
<evidence type="ECO:0000313" key="3">
    <source>
        <dbReference type="Proteomes" id="UP000275846"/>
    </source>
</evidence>
<evidence type="ECO:0000313" key="2">
    <source>
        <dbReference type="EMBL" id="VDL85767.1"/>
    </source>
</evidence>
<dbReference type="SUPFAM" id="SSF56219">
    <property type="entry name" value="DNase I-like"/>
    <property type="match status" value="1"/>
</dbReference>
<dbReference type="AlphaFoldDB" id="A0A183S8J3"/>
<dbReference type="GO" id="GO:0031012">
    <property type="term" value="C:extracellular matrix"/>
    <property type="evidence" value="ECO:0007669"/>
    <property type="project" value="TreeGrafter"/>
</dbReference>
<dbReference type="WBParaSite" id="SSLN_0000056601-mRNA-1">
    <property type="protein sequence ID" value="SSLN_0000056601-mRNA-1"/>
    <property type="gene ID" value="SSLN_0000056601"/>
</dbReference>
<dbReference type="Pfam" id="PF14529">
    <property type="entry name" value="Exo_endo_phos_2"/>
    <property type="match status" value="1"/>
</dbReference>
<keyword evidence="3" id="KW-1185">Reference proteome</keyword>
<dbReference type="GO" id="GO:0003824">
    <property type="term" value="F:catalytic activity"/>
    <property type="evidence" value="ECO:0007669"/>
    <property type="project" value="InterPro"/>
</dbReference>
<accession>A0A183S8J3</accession>
<reference evidence="4" key="1">
    <citation type="submission" date="2016-06" db="UniProtKB">
        <authorList>
            <consortium name="WormBaseParasite"/>
        </authorList>
    </citation>
    <scope>IDENTIFICATION</scope>
</reference>
<proteinExistence type="predicted"/>
<reference evidence="2 3" key="2">
    <citation type="submission" date="2018-11" db="EMBL/GenBank/DDBJ databases">
        <authorList>
            <consortium name="Pathogen Informatics"/>
        </authorList>
    </citation>
    <scope>NUCLEOTIDE SEQUENCE [LARGE SCALE GENOMIC DNA]</scope>
    <source>
        <strain evidence="2 3">NST_G2</strain>
    </source>
</reference>
<feature type="domain" description="Endonuclease/exonuclease/phosphatase" evidence="1">
    <location>
        <begin position="55"/>
        <end position="141"/>
    </location>
</feature>
<name>A0A183S8J3_SCHSO</name>
<dbReference type="InterPro" id="IPR005135">
    <property type="entry name" value="Endo/exonuclease/phosphatase"/>
</dbReference>
<dbReference type="PANTHER" id="PTHR33395:SF22">
    <property type="entry name" value="REVERSE TRANSCRIPTASE DOMAIN-CONTAINING PROTEIN"/>
    <property type="match status" value="1"/>
</dbReference>
<evidence type="ECO:0000259" key="1">
    <source>
        <dbReference type="Pfam" id="PF14529"/>
    </source>
</evidence>
<dbReference type="Gene3D" id="3.60.10.10">
    <property type="entry name" value="Endonuclease/exonuclease/phosphatase"/>
    <property type="match status" value="1"/>
</dbReference>
<gene>
    <name evidence="2" type="ORF">SSLN_LOCUS541</name>
</gene>